<keyword evidence="4 7" id="KW-0812">Transmembrane</keyword>
<sequence>MLESTENKGLAFLRVKLIKAFLPEVLSILCILGFWQFGANLYPKAILPSPGETLTALMQVLFSRSLPEAIASTMLHSLGGFSIAAVAGISLGLIAEMQGFIRRMLMPIATALQGIPPIAWIVLSVLWFGMGDANSIFTVALAIFPLIFIATIEGLQTTDPRLLEMAKTYKLQGLMLVREVYLPQLISILFPAIASSLGLAWRVGIMSEVLSGTTGIGAELNKARGNFDTATVMAWIVIIAVLILTWDYLILRRVRNYLMPWRNQTSLREKGGFS</sequence>
<reference evidence="9 10" key="1">
    <citation type="submission" date="2024-09" db="EMBL/GenBank/DDBJ databases">
        <title>Floridaenema gen nov. (Aerosakkonemataceae, Aerosakkonematales ord. nov., Cyanobacteria) from benthic tropical and subtropical fresh waters, with the description of four new species.</title>
        <authorList>
            <person name="Moretto J.A."/>
            <person name="Berthold D.E."/>
            <person name="Lefler F.W."/>
            <person name="Huang I.-S."/>
            <person name="Laughinghouse H. IV."/>
        </authorList>
    </citation>
    <scope>NUCLEOTIDE SEQUENCE [LARGE SCALE GENOMIC DNA]</scope>
    <source>
        <strain evidence="9 10">BLCC-F154</strain>
    </source>
</reference>
<evidence type="ECO:0000256" key="6">
    <source>
        <dbReference type="ARBA" id="ARBA00023136"/>
    </source>
</evidence>
<dbReference type="PROSITE" id="PS50928">
    <property type="entry name" value="ABC_TM1"/>
    <property type="match status" value="1"/>
</dbReference>
<dbReference type="RefSeq" id="WP_413258874.1">
    <property type="nucleotide sequence ID" value="NZ_JBHFNS010000073.1"/>
</dbReference>
<gene>
    <name evidence="9" type="ORF">ACE1B6_19245</name>
</gene>
<evidence type="ECO:0000256" key="5">
    <source>
        <dbReference type="ARBA" id="ARBA00022989"/>
    </source>
</evidence>
<evidence type="ECO:0000256" key="2">
    <source>
        <dbReference type="ARBA" id="ARBA00022448"/>
    </source>
</evidence>
<keyword evidence="10" id="KW-1185">Reference proteome</keyword>
<feature type="transmembrane region" description="Helical" evidence="7">
    <location>
        <begin position="232"/>
        <end position="251"/>
    </location>
</feature>
<feature type="transmembrane region" description="Helical" evidence="7">
    <location>
        <begin position="107"/>
        <end position="130"/>
    </location>
</feature>
<dbReference type="InterPro" id="IPR000515">
    <property type="entry name" value="MetI-like"/>
</dbReference>
<dbReference type="Proteomes" id="UP001576776">
    <property type="component" value="Unassembled WGS sequence"/>
</dbReference>
<feature type="transmembrane region" description="Helical" evidence="7">
    <location>
        <begin position="74"/>
        <end position="95"/>
    </location>
</feature>
<comment type="caution">
    <text evidence="9">The sequence shown here is derived from an EMBL/GenBank/DDBJ whole genome shotgun (WGS) entry which is preliminary data.</text>
</comment>
<feature type="transmembrane region" description="Helical" evidence="7">
    <location>
        <begin position="136"/>
        <end position="155"/>
    </location>
</feature>
<protein>
    <submittedName>
        <fullName evidence="9">ABC transporter permease</fullName>
    </submittedName>
</protein>
<keyword evidence="3" id="KW-1003">Cell membrane</keyword>
<keyword evidence="2 7" id="KW-0813">Transport</keyword>
<feature type="domain" description="ABC transmembrane type-1" evidence="8">
    <location>
        <begin position="70"/>
        <end position="250"/>
    </location>
</feature>
<evidence type="ECO:0000256" key="4">
    <source>
        <dbReference type="ARBA" id="ARBA00022692"/>
    </source>
</evidence>
<dbReference type="CDD" id="cd06261">
    <property type="entry name" value="TM_PBP2"/>
    <property type="match status" value="1"/>
</dbReference>
<name>A0ABV4YFS5_9CYAN</name>
<dbReference type="PANTHER" id="PTHR30151">
    <property type="entry name" value="ALKANE SULFONATE ABC TRANSPORTER-RELATED, MEMBRANE SUBUNIT"/>
    <property type="match status" value="1"/>
</dbReference>
<feature type="transmembrane region" description="Helical" evidence="7">
    <location>
        <begin position="180"/>
        <end position="201"/>
    </location>
</feature>
<dbReference type="PANTHER" id="PTHR30151:SF0">
    <property type="entry name" value="ABC TRANSPORTER PERMEASE PROTEIN MJ0413-RELATED"/>
    <property type="match status" value="1"/>
</dbReference>
<dbReference type="Pfam" id="PF00528">
    <property type="entry name" value="BPD_transp_1"/>
    <property type="match status" value="1"/>
</dbReference>
<comment type="similarity">
    <text evidence="7">Belongs to the binding-protein-dependent transport system permease family.</text>
</comment>
<proteinExistence type="inferred from homology"/>
<evidence type="ECO:0000259" key="8">
    <source>
        <dbReference type="PROSITE" id="PS50928"/>
    </source>
</evidence>
<dbReference type="SUPFAM" id="SSF161098">
    <property type="entry name" value="MetI-like"/>
    <property type="match status" value="1"/>
</dbReference>
<evidence type="ECO:0000256" key="7">
    <source>
        <dbReference type="RuleBase" id="RU363032"/>
    </source>
</evidence>
<keyword evidence="5 7" id="KW-1133">Transmembrane helix</keyword>
<evidence type="ECO:0000313" key="9">
    <source>
        <dbReference type="EMBL" id="MFB2937388.1"/>
    </source>
</evidence>
<dbReference type="Gene3D" id="1.10.3720.10">
    <property type="entry name" value="MetI-like"/>
    <property type="match status" value="1"/>
</dbReference>
<evidence type="ECO:0000313" key="10">
    <source>
        <dbReference type="Proteomes" id="UP001576776"/>
    </source>
</evidence>
<evidence type="ECO:0000256" key="3">
    <source>
        <dbReference type="ARBA" id="ARBA00022475"/>
    </source>
</evidence>
<organism evidence="9 10">
    <name type="scientific">Floridaenema fluviatile BLCC-F154</name>
    <dbReference type="NCBI Taxonomy" id="3153640"/>
    <lineage>
        <taxon>Bacteria</taxon>
        <taxon>Bacillati</taxon>
        <taxon>Cyanobacteriota</taxon>
        <taxon>Cyanophyceae</taxon>
        <taxon>Oscillatoriophycideae</taxon>
        <taxon>Aerosakkonematales</taxon>
        <taxon>Aerosakkonemataceae</taxon>
        <taxon>Floridanema</taxon>
        <taxon>Floridanema fluviatile</taxon>
    </lineage>
</organism>
<dbReference type="EMBL" id="JBHFNS010000073">
    <property type="protein sequence ID" value="MFB2937388.1"/>
    <property type="molecule type" value="Genomic_DNA"/>
</dbReference>
<comment type="subcellular location">
    <subcellularLocation>
        <location evidence="1 7">Cell membrane</location>
        <topology evidence="1 7">Multi-pass membrane protein</topology>
    </subcellularLocation>
</comment>
<evidence type="ECO:0000256" key="1">
    <source>
        <dbReference type="ARBA" id="ARBA00004651"/>
    </source>
</evidence>
<keyword evidence="6 7" id="KW-0472">Membrane</keyword>
<accession>A0ABV4YFS5</accession>
<dbReference type="InterPro" id="IPR035906">
    <property type="entry name" value="MetI-like_sf"/>
</dbReference>
<feature type="transmembrane region" description="Helical" evidence="7">
    <location>
        <begin position="21"/>
        <end position="38"/>
    </location>
</feature>